<dbReference type="InterPro" id="IPR050397">
    <property type="entry name" value="Env_Response_Regulators"/>
</dbReference>
<organism evidence="2 3">
    <name type="scientific">Zhongshania aquimaris</name>
    <dbReference type="NCBI Taxonomy" id="2857107"/>
    <lineage>
        <taxon>Bacteria</taxon>
        <taxon>Pseudomonadati</taxon>
        <taxon>Pseudomonadota</taxon>
        <taxon>Gammaproteobacteria</taxon>
        <taxon>Cellvibrionales</taxon>
        <taxon>Spongiibacteraceae</taxon>
        <taxon>Zhongshania</taxon>
    </lineage>
</organism>
<dbReference type="InterPro" id="IPR012318">
    <property type="entry name" value="HTH_CRP"/>
</dbReference>
<evidence type="ECO:0000259" key="1">
    <source>
        <dbReference type="PROSITE" id="PS50042"/>
    </source>
</evidence>
<dbReference type="PANTHER" id="PTHR24567">
    <property type="entry name" value="CRP FAMILY TRANSCRIPTIONAL REGULATORY PROTEIN"/>
    <property type="match status" value="1"/>
</dbReference>
<keyword evidence="3" id="KW-1185">Reference proteome</keyword>
<dbReference type="RefSeq" id="WP_219043391.1">
    <property type="nucleotide sequence ID" value="NZ_JAHWDQ010000002.1"/>
</dbReference>
<proteinExistence type="predicted"/>
<accession>A0ABS6VS40</accession>
<dbReference type="Proteomes" id="UP001166291">
    <property type="component" value="Unassembled WGS sequence"/>
</dbReference>
<name>A0ABS6VS40_9GAMM</name>
<dbReference type="PANTHER" id="PTHR24567:SF26">
    <property type="entry name" value="REGULATORY PROTEIN YEIL"/>
    <property type="match status" value="1"/>
</dbReference>
<comment type="caution">
    <text evidence="2">The sequence shown here is derived from an EMBL/GenBank/DDBJ whole genome shotgun (WGS) entry which is preliminary data.</text>
</comment>
<evidence type="ECO:0000313" key="3">
    <source>
        <dbReference type="Proteomes" id="UP001166291"/>
    </source>
</evidence>
<dbReference type="Pfam" id="PF13545">
    <property type="entry name" value="HTH_Crp_2"/>
    <property type="match status" value="1"/>
</dbReference>
<sequence length="238" mass="26323">MIDLLQHGSPSLIDLISDELWRQLQAIGTVERYQDGQMIHMRGDEKPGITVVLDGRVMIGLQGSEGTFLTSSVMGRGQCFGEFTLFAGLPRTHDISAIGETQVLQIKGKPFLALFNAEPSLSHALLTINVYRTHGLLEFLDDLRRLPLPVHVAKFLLSMSESASNKKEIQCNQEVLAFNFGVSRISIGKALKKLEATGLIEVGYGKIAITDHPQLRRWVEQRCPVSALRASRVNSTSQ</sequence>
<dbReference type="SMART" id="SM00419">
    <property type="entry name" value="HTH_CRP"/>
    <property type="match status" value="1"/>
</dbReference>
<evidence type="ECO:0000313" key="2">
    <source>
        <dbReference type="EMBL" id="MBW2941139.1"/>
    </source>
</evidence>
<reference evidence="2" key="1">
    <citation type="submission" date="2021-07" db="EMBL/GenBank/DDBJ databases">
        <title>Zhongshania sp. CAU 1632 isolated from seawater.</title>
        <authorList>
            <person name="Kim W."/>
        </authorList>
    </citation>
    <scope>NUCLEOTIDE SEQUENCE</scope>
    <source>
        <strain evidence="2">CAU 1632</strain>
    </source>
</reference>
<dbReference type="PROSITE" id="PS50042">
    <property type="entry name" value="CNMP_BINDING_3"/>
    <property type="match status" value="1"/>
</dbReference>
<dbReference type="EMBL" id="JAHWDQ010000002">
    <property type="protein sequence ID" value="MBW2941139.1"/>
    <property type="molecule type" value="Genomic_DNA"/>
</dbReference>
<protein>
    <submittedName>
        <fullName evidence="2">Crp/Fnr family transcriptional regulator</fullName>
    </submittedName>
</protein>
<dbReference type="Pfam" id="PF00027">
    <property type="entry name" value="cNMP_binding"/>
    <property type="match status" value="1"/>
</dbReference>
<feature type="domain" description="Cyclic nucleotide-binding" evidence="1">
    <location>
        <begin position="12"/>
        <end position="115"/>
    </location>
</feature>
<gene>
    <name evidence="2" type="ORF">KXJ70_10140</name>
</gene>
<dbReference type="InterPro" id="IPR000595">
    <property type="entry name" value="cNMP-bd_dom"/>
</dbReference>
<dbReference type="CDD" id="cd00038">
    <property type="entry name" value="CAP_ED"/>
    <property type="match status" value="1"/>
</dbReference>